<evidence type="ECO:0000313" key="1">
    <source>
        <dbReference type="EMBL" id="KAI8560803.1"/>
    </source>
</evidence>
<gene>
    <name evidence="1" type="ORF">RHMOL_Rhmol04G0284300</name>
</gene>
<accession>A0ACC0P7S3</accession>
<protein>
    <submittedName>
        <fullName evidence="1">Uncharacterized protein</fullName>
    </submittedName>
</protein>
<comment type="caution">
    <text evidence="1">The sequence shown here is derived from an EMBL/GenBank/DDBJ whole genome shotgun (WGS) entry which is preliminary data.</text>
</comment>
<sequence>MLRISEPSDRVSDGLNFISAMNRSQSLVAEMRSEPLDAQSNGSKVHNTAPHYTTPT</sequence>
<reference evidence="1" key="1">
    <citation type="submission" date="2022-02" db="EMBL/GenBank/DDBJ databases">
        <title>Plant Genome Project.</title>
        <authorList>
            <person name="Zhang R.-G."/>
        </authorList>
    </citation>
    <scope>NUCLEOTIDE SEQUENCE</scope>
    <source>
        <strain evidence="1">AT1</strain>
    </source>
</reference>
<organism evidence="1 2">
    <name type="scientific">Rhododendron molle</name>
    <name type="common">Chinese azalea</name>
    <name type="synonym">Azalea mollis</name>
    <dbReference type="NCBI Taxonomy" id="49168"/>
    <lineage>
        <taxon>Eukaryota</taxon>
        <taxon>Viridiplantae</taxon>
        <taxon>Streptophyta</taxon>
        <taxon>Embryophyta</taxon>
        <taxon>Tracheophyta</taxon>
        <taxon>Spermatophyta</taxon>
        <taxon>Magnoliopsida</taxon>
        <taxon>eudicotyledons</taxon>
        <taxon>Gunneridae</taxon>
        <taxon>Pentapetalae</taxon>
        <taxon>asterids</taxon>
        <taxon>Ericales</taxon>
        <taxon>Ericaceae</taxon>
        <taxon>Ericoideae</taxon>
        <taxon>Rhodoreae</taxon>
        <taxon>Rhododendron</taxon>
    </lineage>
</organism>
<name>A0ACC0P7S3_RHOML</name>
<dbReference type="Proteomes" id="UP001062846">
    <property type="component" value="Chromosome 4"/>
</dbReference>
<dbReference type="EMBL" id="CM046391">
    <property type="protein sequence ID" value="KAI8560803.1"/>
    <property type="molecule type" value="Genomic_DNA"/>
</dbReference>
<proteinExistence type="predicted"/>
<evidence type="ECO:0000313" key="2">
    <source>
        <dbReference type="Proteomes" id="UP001062846"/>
    </source>
</evidence>
<keyword evidence="2" id="KW-1185">Reference proteome</keyword>